<organism evidence="4 5">
    <name type="scientific">Hyphomicrobium facile</name>
    <dbReference type="NCBI Taxonomy" id="51670"/>
    <lineage>
        <taxon>Bacteria</taxon>
        <taxon>Pseudomonadati</taxon>
        <taxon>Pseudomonadota</taxon>
        <taxon>Alphaproteobacteria</taxon>
        <taxon>Hyphomicrobiales</taxon>
        <taxon>Hyphomicrobiaceae</taxon>
        <taxon>Hyphomicrobium</taxon>
    </lineage>
</organism>
<dbReference type="Gene3D" id="3.40.50.150">
    <property type="entry name" value="Vaccinia Virus protein VP39"/>
    <property type="match status" value="1"/>
</dbReference>
<evidence type="ECO:0000256" key="1">
    <source>
        <dbReference type="ARBA" id="ARBA00022603"/>
    </source>
</evidence>
<dbReference type="AlphaFoldDB" id="A0A1I7NKF2"/>
<sequence>MRHMPTLERLPASDTTISDDFGLSVIEGLSQTQKTLPCRYFYDARGSSLFEEITHLPEYYPTRTEIGILQTCASEIVEGFSGGDVLLEFGSGSSVKTEILLDRVSDRVVYVPLDVSEAALADAAARLVERYPALEIRPIVADFSKLVALPDEFSNSRITGFFPGSTIGNLAPKEAVGLLSNFRKVLGQGGRLIIGVDLKKDPRVLIRAYNDAAGVTADFNLNLLVRINRELGGTFDPEAFHHKALYNPRAGRIEMHLVTDRAQDIMACGRPFHFSPGESIHTENSYKYTVPEFRDLAEKAGWKASRVWTDANKQFSVHELI</sequence>
<dbReference type="GO" id="GO:0008168">
    <property type="term" value="F:methyltransferase activity"/>
    <property type="evidence" value="ECO:0007669"/>
    <property type="project" value="UniProtKB-KW"/>
</dbReference>
<dbReference type="NCBIfam" id="TIGR03438">
    <property type="entry name" value="egtD_ergothio"/>
    <property type="match status" value="1"/>
</dbReference>
<evidence type="ECO:0000313" key="5">
    <source>
        <dbReference type="Proteomes" id="UP000199423"/>
    </source>
</evidence>
<feature type="domain" description="Histidine-specific methyltransferase SAM-dependent" evidence="3">
    <location>
        <begin position="24"/>
        <end position="319"/>
    </location>
</feature>
<evidence type="ECO:0000259" key="3">
    <source>
        <dbReference type="Pfam" id="PF10017"/>
    </source>
</evidence>
<dbReference type="SUPFAM" id="SSF53335">
    <property type="entry name" value="S-adenosyl-L-methionine-dependent methyltransferases"/>
    <property type="match status" value="1"/>
</dbReference>
<dbReference type="InterPro" id="IPR051128">
    <property type="entry name" value="EgtD_Methyltrsf_superfamily"/>
</dbReference>
<dbReference type="OrthoDB" id="5289726at2"/>
<evidence type="ECO:0000313" key="4">
    <source>
        <dbReference type="EMBL" id="SFV35089.1"/>
    </source>
</evidence>
<dbReference type="PIRSF" id="PIRSF018005">
    <property type="entry name" value="UCP018005"/>
    <property type="match status" value="1"/>
</dbReference>
<dbReference type="InterPro" id="IPR029063">
    <property type="entry name" value="SAM-dependent_MTases_sf"/>
</dbReference>
<accession>A0A1I7NKF2</accession>
<proteinExistence type="predicted"/>
<keyword evidence="5" id="KW-1185">Reference proteome</keyword>
<keyword evidence="2 4" id="KW-0808">Transferase</keyword>
<dbReference type="InterPro" id="IPR019257">
    <property type="entry name" value="MeTrfase_dom"/>
</dbReference>
<dbReference type="EMBL" id="FPCH01000002">
    <property type="protein sequence ID" value="SFV35089.1"/>
    <property type="molecule type" value="Genomic_DNA"/>
</dbReference>
<keyword evidence="1 4" id="KW-0489">Methyltransferase</keyword>
<gene>
    <name evidence="4" type="ORF">SAMN04488557_2498</name>
</gene>
<dbReference type="GO" id="GO:0032259">
    <property type="term" value="P:methylation"/>
    <property type="evidence" value="ECO:0007669"/>
    <property type="project" value="UniProtKB-KW"/>
</dbReference>
<dbReference type="STRING" id="51670.SAMN04488557_2498"/>
<dbReference type="InterPro" id="IPR017804">
    <property type="entry name" value="MeTrfase_EgtD-like"/>
</dbReference>
<protein>
    <submittedName>
        <fullName evidence="4">Dimethylhistidine N-methyltransferase</fullName>
    </submittedName>
</protein>
<reference evidence="5" key="1">
    <citation type="submission" date="2016-10" db="EMBL/GenBank/DDBJ databases">
        <authorList>
            <person name="Varghese N."/>
            <person name="Submissions S."/>
        </authorList>
    </citation>
    <scope>NUCLEOTIDE SEQUENCE [LARGE SCALE GENOMIC DNA]</scope>
    <source>
        <strain evidence="5">DSM 1565</strain>
    </source>
</reference>
<dbReference type="InterPro" id="IPR035094">
    <property type="entry name" value="EgtD"/>
</dbReference>
<dbReference type="RefSeq" id="WP_092867967.1">
    <property type="nucleotide sequence ID" value="NZ_FPCH01000002.1"/>
</dbReference>
<dbReference type="PANTHER" id="PTHR43397:SF1">
    <property type="entry name" value="ERGOTHIONEINE BIOSYNTHESIS PROTEIN 1"/>
    <property type="match status" value="1"/>
</dbReference>
<dbReference type="Pfam" id="PF10017">
    <property type="entry name" value="Methyltransf_33"/>
    <property type="match status" value="1"/>
</dbReference>
<dbReference type="PANTHER" id="PTHR43397">
    <property type="entry name" value="ERGOTHIONEINE BIOSYNTHESIS PROTEIN 1"/>
    <property type="match status" value="1"/>
</dbReference>
<evidence type="ECO:0000256" key="2">
    <source>
        <dbReference type="ARBA" id="ARBA00022679"/>
    </source>
</evidence>
<name>A0A1I7NKF2_9HYPH</name>
<dbReference type="Proteomes" id="UP000199423">
    <property type="component" value="Unassembled WGS sequence"/>
</dbReference>